<proteinExistence type="predicted"/>
<dbReference type="PANTHER" id="PTHR16305">
    <property type="entry name" value="TESTICULAR SOLUBLE ADENYLYL CYCLASE"/>
    <property type="match status" value="1"/>
</dbReference>
<dbReference type="SMART" id="SM00421">
    <property type="entry name" value="HTH_LUXR"/>
    <property type="match status" value="1"/>
</dbReference>
<accession>A0ABW6WWR8</accession>
<comment type="caution">
    <text evidence="4">The sequence shown here is derived from an EMBL/GenBank/DDBJ whole genome shotgun (WGS) entry which is preliminary data.</text>
</comment>
<keyword evidence="2 4" id="KW-0067">ATP-binding</keyword>
<dbReference type="Gene3D" id="1.25.40.10">
    <property type="entry name" value="Tetratricopeptide repeat domain"/>
    <property type="match status" value="1"/>
</dbReference>
<organism evidence="4 5">
    <name type="scientific">Paractinoplanes globisporus</name>
    <dbReference type="NCBI Taxonomy" id="113565"/>
    <lineage>
        <taxon>Bacteria</taxon>
        <taxon>Bacillati</taxon>
        <taxon>Actinomycetota</taxon>
        <taxon>Actinomycetes</taxon>
        <taxon>Micromonosporales</taxon>
        <taxon>Micromonosporaceae</taxon>
        <taxon>Paractinoplanes</taxon>
    </lineage>
</organism>
<dbReference type="InterPro" id="IPR016032">
    <property type="entry name" value="Sig_transdc_resp-reg_C-effctor"/>
</dbReference>
<dbReference type="SUPFAM" id="SSF48452">
    <property type="entry name" value="TPR-like"/>
    <property type="match status" value="1"/>
</dbReference>
<keyword evidence="1" id="KW-0547">Nucleotide-binding</keyword>
<dbReference type="InterPro" id="IPR036388">
    <property type="entry name" value="WH-like_DNA-bd_sf"/>
</dbReference>
<dbReference type="InterPro" id="IPR000792">
    <property type="entry name" value="Tscrpt_reg_LuxR_C"/>
</dbReference>
<dbReference type="PANTHER" id="PTHR16305:SF35">
    <property type="entry name" value="TRANSCRIPTIONAL ACTIVATOR DOMAIN"/>
    <property type="match status" value="1"/>
</dbReference>
<dbReference type="Pfam" id="PF00196">
    <property type="entry name" value="GerE"/>
    <property type="match status" value="1"/>
</dbReference>
<dbReference type="InterPro" id="IPR027417">
    <property type="entry name" value="P-loop_NTPase"/>
</dbReference>
<reference evidence="4 5" key="1">
    <citation type="submission" date="2024-10" db="EMBL/GenBank/DDBJ databases">
        <title>The Natural Products Discovery Center: Release of the First 8490 Sequenced Strains for Exploring Actinobacteria Biosynthetic Diversity.</title>
        <authorList>
            <person name="Kalkreuter E."/>
            <person name="Kautsar S.A."/>
            <person name="Yang D."/>
            <person name="Bader C.D."/>
            <person name="Teijaro C.N."/>
            <person name="Fluegel L."/>
            <person name="Davis C.M."/>
            <person name="Simpson J.R."/>
            <person name="Lauterbach L."/>
            <person name="Steele A.D."/>
            <person name="Gui C."/>
            <person name="Meng S."/>
            <person name="Li G."/>
            <person name="Viehrig K."/>
            <person name="Ye F."/>
            <person name="Su P."/>
            <person name="Kiefer A.F."/>
            <person name="Nichols A."/>
            <person name="Cepeda A.J."/>
            <person name="Yan W."/>
            <person name="Fan B."/>
            <person name="Jiang Y."/>
            <person name="Adhikari A."/>
            <person name="Zheng C.-J."/>
            <person name="Schuster L."/>
            <person name="Cowan T.M."/>
            <person name="Smanski M.J."/>
            <person name="Chevrette M.G."/>
            <person name="De Carvalho L.P.S."/>
            <person name="Shen B."/>
        </authorList>
    </citation>
    <scope>NUCLEOTIDE SEQUENCE [LARGE SCALE GENOMIC DNA]</scope>
    <source>
        <strain evidence="4 5">NPDC000087</strain>
    </source>
</reference>
<dbReference type="SUPFAM" id="SSF46894">
    <property type="entry name" value="C-terminal effector domain of the bipartite response regulators"/>
    <property type="match status" value="1"/>
</dbReference>
<evidence type="ECO:0000256" key="2">
    <source>
        <dbReference type="ARBA" id="ARBA00022840"/>
    </source>
</evidence>
<dbReference type="SUPFAM" id="SSF52540">
    <property type="entry name" value="P-loop containing nucleoside triphosphate hydrolases"/>
    <property type="match status" value="1"/>
</dbReference>
<dbReference type="CDD" id="cd06170">
    <property type="entry name" value="LuxR_C_like"/>
    <property type="match status" value="1"/>
</dbReference>
<dbReference type="RefSeq" id="WP_020511941.1">
    <property type="nucleotide sequence ID" value="NZ_JBIAZU010000011.1"/>
</dbReference>
<evidence type="ECO:0000313" key="5">
    <source>
        <dbReference type="Proteomes" id="UP001602245"/>
    </source>
</evidence>
<sequence>MDVTAPRVPAFRGRTPERSALDAALDAVRAGHGGVLVIHGEAGIGKTALLHYAARQSAGCRVIQIAGVEAELAMPFAALHQLCAPLLTHLAALPEPQAQAVRVAFGLTRGSPPDRFVVGLAVLGLLAEAAADRPLVCLVDDAQWLDDASLQVLGFVARRLLADAVLLLVAARDADEQPAFRSLPALTLYGLIDEDARALLSATIPGQLDPRVRDRIVAETRGNPLGLLELPKGMSPAELAGGFAVPATGRISDRLHLLYLGRVRALPAPTRHLMLLAAADPTGDAALVWRAAAALGIGHEAAEVADAEHLLEIGARVRFRHPLVRSAAYTAASPADRRAMHRALARATSAEDAERRVWHLAAATDEPDEALATELERTAETAQARAGLAAAAALLQRSLALTADPARRADRAWATAQAHLHAGAFDAARGFAAEAAAVATGDLQRARAEQLAGQIEAAANPGRHAPVLLLRAASRLESIDVRLARETYLHAWWAAVLAGGFAAPGGDLGTVCRAALAAPWPARPRPVDLLLDGLATTIVKGRAAAVPNLRRAVTLFRDGQVSADDWLRWGRTATTAAFALWDVDAWAELSTRQVRLARASGALTSLVLSLNYHGFMTTHCGDLEAAAAVVAEHDAVKEATGVHMAAYGARLLAAYQGRPVEATPQTAAVENELIERGDGYALQITSLAAAILDNGLGRYRSALDAARDVASDELSFLTPFALAELVEAAARTGDPAAAEKALEQLSAYTVESSDWALGLTARCRALISDGADAERFYREAVERLGRTRLRPDLARAHLLYGEWLRREGRRAEARKQLQIAYEMITAIGLDAFSVRARRELRATGEKVRKRAPGVTDELTAQEEHIARMARDGRTNAEIGAELFVSARTVEWHLRKVFAKLGVASRRELREALHSP</sequence>
<dbReference type="Proteomes" id="UP001602245">
    <property type="component" value="Unassembled WGS sequence"/>
</dbReference>
<protein>
    <submittedName>
        <fullName evidence="4">ATP-binding protein</fullName>
    </submittedName>
</protein>
<dbReference type="SMART" id="SM00382">
    <property type="entry name" value="AAA"/>
    <property type="match status" value="1"/>
</dbReference>
<keyword evidence="5" id="KW-1185">Reference proteome</keyword>
<dbReference type="InterPro" id="IPR003593">
    <property type="entry name" value="AAA+_ATPase"/>
</dbReference>
<dbReference type="PRINTS" id="PR00038">
    <property type="entry name" value="HTHLUXR"/>
</dbReference>
<evidence type="ECO:0000313" key="4">
    <source>
        <dbReference type="EMBL" id="MFF5297428.1"/>
    </source>
</evidence>
<name>A0ABW6WWR8_9ACTN</name>
<evidence type="ECO:0000256" key="1">
    <source>
        <dbReference type="ARBA" id="ARBA00022741"/>
    </source>
</evidence>
<evidence type="ECO:0000259" key="3">
    <source>
        <dbReference type="PROSITE" id="PS50043"/>
    </source>
</evidence>
<gene>
    <name evidence="4" type="ORF">ACFY35_49040</name>
</gene>
<dbReference type="Pfam" id="PF13191">
    <property type="entry name" value="AAA_16"/>
    <property type="match status" value="1"/>
</dbReference>
<dbReference type="GO" id="GO:0005524">
    <property type="term" value="F:ATP binding"/>
    <property type="evidence" value="ECO:0007669"/>
    <property type="project" value="UniProtKB-KW"/>
</dbReference>
<dbReference type="InterPro" id="IPR041664">
    <property type="entry name" value="AAA_16"/>
</dbReference>
<dbReference type="InterPro" id="IPR011990">
    <property type="entry name" value="TPR-like_helical_dom_sf"/>
</dbReference>
<dbReference type="EMBL" id="JBIAZU010000011">
    <property type="protein sequence ID" value="MFF5297428.1"/>
    <property type="molecule type" value="Genomic_DNA"/>
</dbReference>
<dbReference type="Gene3D" id="1.10.10.10">
    <property type="entry name" value="Winged helix-like DNA-binding domain superfamily/Winged helix DNA-binding domain"/>
    <property type="match status" value="1"/>
</dbReference>
<feature type="domain" description="HTH luxR-type" evidence="3">
    <location>
        <begin position="851"/>
        <end position="915"/>
    </location>
</feature>
<dbReference type="PROSITE" id="PS50043">
    <property type="entry name" value="HTH_LUXR_2"/>
    <property type="match status" value="1"/>
</dbReference>